<proteinExistence type="predicted"/>
<keyword evidence="2" id="KW-1185">Reference proteome</keyword>
<dbReference type="GeneID" id="18908744"/>
<dbReference type="PANTHER" id="PTHR14187">
    <property type="entry name" value="ALPHA KINASE/ELONGATION FACTOR 2 KINASE"/>
    <property type="match status" value="1"/>
</dbReference>
<dbReference type="InterPro" id="IPR043129">
    <property type="entry name" value="ATPase_NBD"/>
</dbReference>
<dbReference type="AlphaFoldDB" id="K5UTZ8"/>
<dbReference type="SUPFAM" id="SSF53067">
    <property type="entry name" value="Actin-like ATPase domain"/>
    <property type="match status" value="2"/>
</dbReference>
<evidence type="ECO:0000313" key="1">
    <source>
        <dbReference type="EMBL" id="EKM53451.1"/>
    </source>
</evidence>
<dbReference type="KEGG" id="pco:PHACADRAFT_148058"/>
<dbReference type="Gene3D" id="3.30.420.40">
    <property type="match status" value="2"/>
</dbReference>
<dbReference type="STRING" id="650164.K5UTZ8"/>
<organism evidence="1 2">
    <name type="scientific">Phanerochaete carnosa (strain HHB-10118-sp)</name>
    <name type="common">White-rot fungus</name>
    <name type="synonym">Peniophora carnosa</name>
    <dbReference type="NCBI Taxonomy" id="650164"/>
    <lineage>
        <taxon>Eukaryota</taxon>
        <taxon>Fungi</taxon>
        <taxon>Dikarya</taxon>
        <taxon>Basidiomycota</taxon>
        <taxon>Agaricomycotina</taxon>
        <taxon>Agaricomycetes</taxon>
        <taxon>Polyporales</taxon>
        <taxon>Phanerochaetaceae</taxon>
        <taxon>Phanerochaete</taxon>
    </lineage>
</organism>
<dbReference type="CDD" id="cd10170">
    <property type="entry name" value="ASKHA_NBD_HSP70"/>
    <property type="match status" value="1"/>
</dbReference>
<dbReference type="InParanoid" id="K5UTZ8"/>
<dbReference type="HOGENOM" id="CLU_009958_4_2_1"/>
<sequence>MPCNTAYAGTARSLVLAIDVGTTFSGVSYAILDPKEVPRVHTVTRYPGQESGAAKVPSILYYSKDGTVFAAGAEAASPSMRLEAEDRDLVKVEWWKLHLCPEALKTEELRQRLRPLPLGKDVISIFADMLRYLLSCTRTYIIESTLTGESIWNSVVDRIEVVLGHPNGWEGSQQAKMRRAAIMAGLVPDNAEGHARVHFVTEGEASMHFCIERGLATHVLKDGETVIVVDAGGGTIDLTTYTFVTSAPIVMEEVAPPDCIVEGSAQVNDRAKTFLTAKLAKSQYGNSEDITCMIDSFETIAKPTFRSDQDRSWIRFGSTRDKDPEFGIKSGQLVLEGHELAAFFAPSIARTIDAIHAQRLASSKAISTVFLVGGFASSPWLYVSLQRALKDSSIAVCRPENHSNKAVAEGAVWFFLEHFVSVRVARLTYGTTCVIEYNPQDSDHIKRRGKAYMRPSGRMVIPNAFNLILAKGTSLREQDEVCSQCFYKEASSITALNKISTTIVCYRGSVKNPKWTDAEPERFSTLCTVSADTTKVKKERKKRGGNTYHTLDFKVVLLCGLTEFKAQISWWILGLIVIPSRGPAKIIYDDDTKALSR</sequence>
<accession>K5UTZ8</accession>
<reference evidence="1 2" key="1">
    <citation type="journal article" date="2012" name="BMC Genomics">
        <title>Comparative genomics of the white-rot fungi, Phanerochaete carnosa and P. chrysosporium, to elucidate the genetic basis of the distinct wood types they colonize.</title>
        <authorList>
            <person name="Suzuki H."/>
            <person name="MacDonald J."/>
            <person name="Syed K."/>
            <person name="Salamov A."/>
            <person name="Hori C."/>
            <person name="Aerts A."/>
            <person name="Henrissat B."/>
            <person name="Wiebenga A."/>
            <person name="vanKuyk P.A."/>
            <person name="Barry K."/>
            <person name="Lindquist E."/>
            <person name="LaButti K."/>
            <person name="Lapidus A."/>
            <person name="Lucas S."/>
            <person name="Coutinho P."/>
            <person name="Gong Y."/>
            <person name="Samejima M."/>
            <person name="Mahadevan R."/>
            <person name="Abou-Zaid M."/>
            <person name="de Vries R.P."/>
            <person name="Igarashi K."/>
            <person name="Yadav J.S."/>
            <person name="Grigoriev I.V."/>
            <person name="Master E.R."/>
        </authorList>
    </citation>
    <scope>NUCLEOTIDE SEQUENCE [LARGE SCALE GENOMIC DNA]</scope>
    <source>
        <strain evidence="1 2">HHB-10118-sp</strain>
    </source>
</reference>
<dbReference type="Proteomes" id="UP000008370">
    <property type="component" value="Unassembled WGS sequence"/>
</dbReference>
<dbReference type="OrthoDB" id="2963168at2759"/>
<dbReference type="RefSeq" id="XP_007398143.1">
    <property type="nucleotide sequence ID" value="XM_007398081.1"/>
</dbReference>
<dbReference type="PANTHER" id="PTHR14187:SF5">
    <property type="entry name" value="HEAT SHOCK 70 KDA PROTEIN 12A"/>
    <property type="match status" value="1"/>
</dbReference>
<evidence type="ECO:0000313" key="2">
    <source>
        <dbReference type="Proteomes" id="UP000008370"/>
    </source>
</evidence>
<protein>
    <submittedName>
        <fullName evidence="1">Uncharacterized protein</fullName>
    </submittedName>
</protein>
<name>K5UTZ8_PHACS</name>
<dbReference type="EMBL" id="JH930474">
    <property type="protein sequence ID" value="EKM53451.1"/>
    <property type="molecule type" value="Genomic_DNA"/>
</dbReference>
<dbReference type="Gene3D" id="3.90.640.10">
    <property type="entry name" value="Actin, Chain A, domain 4"/>
    <property type="match status" value="1"/>
</dbReference>
<gene>
    <name evidence="1" type="ORF">PHACADRAFT_148058</name>
</gene>